<dbReference type="SMART" id="SM00335">
    <property type="entry name" value="ANX"/>
    <property type="match status" value="3"/>
</dbReference>
<dbReference type="Gene3D" id="1.10.220.10">
    <property type="entry name" value="Annexin"/>
    <property type="match status" value="3"/>
</dbReference>
<dbReference type="GO" id="GO:0012506">
    <property type="term" value="C:vesicle membrane"/>
    <property type="evidence" value="ECO:0007669"/>
    <property type="project" value="TreeGrafter"/>
</dbReference>
<keyword evidence="4" id="KW-0111">Calcium/phospholipid-binding</keyword>
<keyword evidence="2 4" id="KW-0677">Repeat</keyword>
<dbReference type="SUPFAM" id="SSF47874">
    <property type="entry name" value="Annexin"/>
    <property type="match status" value="1"/>
</dbReference>
<dbReference type="PANTHER" id="PTHR10502">
    <property type="entry name" value="ANNEXIN"/>
    <property type="match status" value="1"/>
</dbReference>
<dbReference type="PRINTS" id="PR00196">
    <property type="entry name" value="ANNEXIN"/>
</dbReference>
<dbReference type="GO" id="GO:0005886">
    <property type="term" value="C:plasma membrane"/>
    <property type="evidence" value="ECO:0007669"/>
    <property type="project" value="TreeGrafter"/>
</dbReference>
<organism evidence="5">
    <name type="scientific">Haemonchus contortus</name>
    <name type="common">Barber pole worm</name>
    <dbReference type="NCBI Taxonomy" id="6289"/>
    <lineage>
        <taxon>Eukaryota</taxon>
        <taxon>Metazoa</taxon>
        <taxon>Ecdysozoa</taxon>
        <taxon>Nematoda</taxon>
        <taxon>Chromadorea</taxon>
        <taxon>Rhabditida</taxon>
        <taxon>Rhabditina</taxon>
        <taxon>Rhabditomorpha</taxon>
        <taxon>Strongyloidea</taxon>
        <taxon>Trichostrongylidae</taxon>
        <taxon>Haemonchus</taxon>
    </lineage>
</organism>
<reference evidence="5" key="2">
    <citation type="submission" date="2013-05" db="EMBL/GenBank/DDBJ databases">
        <title>The genome and transcriptome of Haemonchus contortus: a key model parasite for drug and vaccine discovery.</title>
        <authorList>
            <person name="Laing R."/>
            <person name="Kikuchi T."/>
            <person name="Martinelli A."/>
            <person name="Tsai I.J."/>
            <person name="Beech R.N."/>
            <person name="Redman E."/>
            <person name="Holroyd N."/>
            <person name="Bartley D.J."/>
            <person name="Beasley H."/>
            <person name="Britton C."/>
            <person name="Curran D."/>
            <person name="Devaney E."/>
            <person name="Gilabert A."/>
            <person name="Jackson F."/>
            <person name="Hunt M."/>
            <person name="Johnston S."/>
            <person name="Kryukov I."/>
            <person name="Li K."/>
            <person name="Morrison A.A."/>
            <person name="Reid A.J."/>
            <person name="Sargison N."/>
            <person name="Saunders G."/>
            <person name="Wasmuth J.D."/>
            <person name="Wolstenholme A."/>
            <person name="Berriman M."/>
            <person name="Gilleard J.S."/>
            <person name="Cotton J.A."/>
        </authorList>
    </citation>
    <scope>NUCLEOTIDE SEQUENCE [LARGE SCALE GENOMIC DNA]</scope>
    <source>
        <strain evidence="5">ISE/inbred ISE</strain>
    </source>
</reference>
<reference evidence="5" key="1">
    <citation type="submission" date="2013-03" db="EMBL/GenBank/DDBJ databases">
        <authorList>
            <person name="Aslett M."/>
        </authorList>
    </citation>
    <scope>NUCLEOTIDE SEQUENCE [LARGE SCALE GENOMIC DNA]</scope>
    <source>
        <strain evidence="5">ISE/inbred ISE</strain>
    </source>
</reference>
<evidence type="ECO:0000256" key="3">
    <source>
        <dbReference type="ARBA" id="ARBA00023216"/>
    </source>
</evidence>
<comment type="caution">
    <text evidence="5">The sequence shown here is derived from an EMBL/GenBank/DDBJ whole genome shotgun (WGS) entry which is preliminary data.</text>
</comment>
<dbReference type="InterPro" id="IPR018252">
    <property type="entry name" value="Annexin_repeat_CS"/>
</dbReference>
<dbReference type="FunFam" id="1.10.220.10:FF:000003">
    <property type="entry name" value="Annexin"/>
    <property type="match status" value="1"/>
</dbReference>
<protein>
    <recommendedName>
        <fullName evidence="4">Annexin</fullName>
    </recommendedName>
</protein>
<evidence type="ECO:0000256" key="1">
    <source>
        <dbReference type="ARBA" id="ARBA00007831"/>
    </source>
</evidence>
<dbReference type="AlphaFoldDB" id="W6NHH0"/>
<keyword evidence="3 4" id="KW-0041">Annexin</keyword>
<dbReference type="InterPro" id="IPR037104">
    <property type="entry name" value="Annexin_sf"/>
</dbReference>
<dbReference type="EMBL" id="CAVP010058966">
    <property type="protein sequence ID" value="CDL95379.1"/>
    <property type="molecule type" value="Genomic_DNA"/>
</dbReference>
<evidence type="ECO:0000313" key="5">
    <source>
        <dbReference type="EMBL" id="CDL95379.1"/>
    </source>
</evidence>
<dbReference type="PROSITE" id="PS51897">
    <property type="entry name" value="ANNEXIN_2"/>
    <property type="match status" value="3"/>
</dbReference>
<dbReference type="GO" id="GO:0005544">
    <property type="term" value="F:calcium-dependent phospholipid binding"/>
    <property type="evidence" value="ECO:0007669"/>
    <property type="project" value="UniProtKB-KW"/>
</dbReference>
<dbReference type="Pfam" id="PF00191">
    <property type="entry name" value="Annexin"/>
    <property type="match status" value="3"/>
</dbReference>
<dbReference type="GO" id="GO:0043395">
    <property type="term" value="F:heparan sulfate proteoglycan binding"/>
    <property type="evidence" value="ECO:0007669"/>
    <property type="project" value="TreeGrafter"/>
</dbReference>
<comment type="domain">
    <text evidence="4">A pair of annexin repeats may form one binding site for calcium and phospholipid.</text>
</comment>
<dbReference type="PANTHER" id="PTHR10502:SF177">
    <property type="entry name" value="ANNEXIN B10"/>
    <property type="match status" value="1"/>
</dbReference>
<gene>
    <name evidence="5" type="ORF">HCOI_01003500</name>
</gene>
<evidence type="ECO:0000256" key="2">
    <source>
        <dbReference type="ARBA" id="ARBA00022737"/>
    </source>
</evidence>
<dbReference type="OrthoDB" id="37886at2759"/>
<dbReference type="InterPro" id="IPR018502">
    <property type="entry name" value="Annexin_repeat"/>
</dbReference>
<dbReference type="FunFam" id="1.10.220.10:FF:000005">
    <property type="entry name" value="Annexin"/>
    <property type="match status" value="1"/>
</dbReference>
<comment type="similarity">
    <text evidence="1 4">Belongs to the annexin family.</text>
</comment>
<name>W6NHH0_HAECO</name>
<dbReference type="GO" id="GO:0005509">
    <property type="term" value="F:calcium ion binding"/>
    <property type="evidence" value="ECO:0007669"/>
    <property type="project" value="InterPro"/>
</dbReference>
<accession>W6NHH0</accession>
<dbReference type="GO" id="GO:0005634">
    <property type="term" value="C:nucleus"/>
    <property type="evidence" value="ECO:0007669"/>
    <property type="project" value="TreeGrafter"/>
</dbReference>
<proteinExistence type="inferred from homology"/>
<sequence>MATIHPSASFDEDLAAEALERAMRGYGTDKQKVIEILVRCNNAQRQMIRTPYKVRYGKDLENELRRELSGDLEDVILALMQTPTKRDVLDLQKAMKGFGTNEKVLIEIIASRSNDELRAIRNTFYTTYDKSLEETIWSETSGDFRRMLVLLIQGTRDEYGIPQYHKAVQDAQQIMRACDKKSGQDKFEAFKILATASPSHLAYVYSELETISGYSIEKTIDHEYSGDMKTLLLALVMVSQSKPKFFAHQIHNAIKVW</sequence>
<evidence type="ECO:0000256" key="4">
    <source>
        <dbReference type="RuleBase" id="RU003540"/>
    </source>
</evidence>
<dbReference type="GO" id="GO:0005737">
    <property type="term" value="C:cytoplasm"/>
    <property type="evidence" value="ECO:0007669"/>
    <property type="project" value="TreeGrafter"/>
</dbReference>
<keyword evidence="4" id="KW-0106">Calcium</keyword>
<dbReference type="InterPro" id="IPR001464">
    <property type="entry name" value="Annexin"/>
</dbReference>
<dbReference type="GO" id="GO:0001786">
    <property type="term" value="F:phosphatidylserine binding"/>
    <property type="evidence" value="ECO:0007669"/>
    <property type="project" value="TreeGrafter"/>
</dbReference>
<dbReference type="PROSITE" id="PS00223">
    <property type="entry name" value="ANNEXIN_1"/>
    <property type="match status" value="1"/>
</dbReference>